<dbReference type="InterPro" id="IPR001584">
    <property type="entry name" value="Integrase_cat-core"/>
</dbReference>
<gene>
    <name evidence="7" type="ORF">NQ318_017094</name>
</gene>
<evidence type="ECO:0000256" key="2">
    <source>
        <dbReference type="ARBA" id="ARBA00022695"/>
    </source>
</evidence>
<dbReference type="SUPFAM" id="SSF50630">
    <property type="entry name" value="Acid proteases"/>
    <property type="match status" value="1"/>
</dbReference>
<dbReference type="Gene3D" id="3.30.420.10">
    <property type="entry name" value="Ribonuclease H-like superfamily/Ribonuclease H"/>
    <property type="match status" value="1"/>
</dbReference>
<evidence type="ECO:0000313" key="7">
    <source>
        <dbReference type="EMBL" id="KAJ8945978.1"/>
    </source>
</evidence>
<comment type="caution">
    <text evidence="7">The sequence shown here is derived from an EMBL/GenBank/DDBJ whole genome shotgun (WGS) entry which is preliminary data.</text>
</comment>
<evidence type="ECO:0000256" key="3">
    <source>
        <dbReference type="ARBA" id="ARBA00022722"/>
    </source>
</evidence>
<protein>
    <recommendedName>
        <fullName evidence="6">Integrase catalytic domain-containing protein</fullName>
    </recommendedName>
</protein>
<evidence type="ECO:0000256" key="1">
    <source>
        <dbReference type="ARBA" id="ARBA00022679"/>
    </source>
</evidence>
<dbReference type="InterPro" id="IPR050951">
    <property type="entry name" value="Retrovirus_Pol_polyprotein"/>
</dbReference>
<name>A0AAV8Y3B2_9CUCU</name>
<organism evidence="7 8">
    <name type="scientific">Aromia moschata</name>
    <dbReference type="NCBI Taxonomy" id="1265417"/>
    <lineage>
        <taxon>Eukaryota</taxon>
        <taxon>Metazoa</taxon>
        <taxon>Ecdysozoa</taxon>
        <taxon>Arthropoda</taxon>
        <taxon>Hexapoda</taxon>
        <taxon>Insecta</taxon>
        <taxon>Pterygota</taxon>
        <taxon>Neoptera</taxon>
        <taxon>Endopterygota</taxon>
        <taxon>Coleoptera</taxon>
        <taxon>Polyphaga</taxon>
        <taxon>Cucujiformia</taxon>
        <taxon>Chrysomeloidea</taxon>
        <taxon>Cerambycidae</taxon>
        <taxon>Cerambycinae</taxon>
        <taxon>Callichromatini</taxon>
        <taxon>Aromia</taxon>
    </lineage>
</organism>
<reference evidence="7" key="1">
    <citation type="journal article" date="2023" name="Insect Mol. Biol.">
        <title>Genome sequencing provides insights into the evolution of gene families encoding plant cell wall-degrading enzymes in longhorned beetles.</title>
        <authorList>
            <person name="Shin N.R."/>
            <person name="Okamura Y."/>
            <person name="Kirsch R."/>
            <person name="Pauchet Y."/>
        </authorList>
    </citation>
    <scope>NUCLEOTIDE SEQUENCE</scope>
    <source>
        <strain evidence="7">AMC_N1</strain>
    </source>
</reference>
<proteinExistence type="predicted"/>
<dbReference type="GO" id="GO:0003676">
    <property type="term" value="F:nucleic acid binding"/>
    <property type="evidence" value="ECO:0007669"/>
    <property type="project" value="InterPro"/>
</dbReference>
<keyword evidence="3" id="KW-0540">Nuclease</keyword>
<dbReference type="AlphaFoldDB" id="A0AAV8Y3B2"/>
<dbReference type="PROSITE" id="PS50994">
    <property type="entry name" value="INTEGRASE"/>
    <property type="match status" value="1"/>
</dbReference>
<dbReference type="SUPFAM" id="SSF53098">
    <property type="entry name" value="Ribonuclease H-like"/>
    <property type="match status" value="1"/>
</dbReference>
<evidence type="ECO:0000313" key="8">
    <source>
        <dbReference type="Proteomes" id="UP001162162"/>
    </source>
</evidence>
<keyword evidence="8" id="KW-1185">Reference proteome</keyword>
<dbReference type="EMBL" id="JAPWTK010000201">
    <property type="protein sequence ID" value="KAJ8945978.1"/>
    <property type="molecule type" value="Genomic_DNA"/>
</dbReference>
<dbReference type="GO" id="GO:0015074">
    <property type="term" value="P:DNA integration"/>
    <property type="evidence" value="ECO:0007669"/>
    <property type="project" value="InterPro"/>
</dbReference>
<keyword evidence="2" id="KW-0548">Nucleotidyltransferase</keyword>
<dbReference type="Gene3D" id="2.40.70.10">
    <property type="entry name" value="Acid Proteases"/>
    <property type="match status" value="1"/>
</dbReference>
<dbReference type="InterPro" id="IPR012337">
    <property type="entry name" value="RNaseH-like_sf"/>
</dbReference>
<keyword evidence="4" id="KW-0378">Hydrolase</keyword>
<keyword evidence="1" id="KW-0808">Transferase</keyword>
<dbReference type="Proteomes" id="UP001162162">
    <property type="component" value="Unassembled WGS sequence"/>
</dbReference>
<feature type="non-terminal residue" evidence="7">
    <location>
        <position position="586"/>
    </location>
</feature>
<dbReference type="PANTHER" id="PTHR37984">
    <property type="entry name" value="PROTEIN CBG26694"/>
    <property type="match status" value="1"/>
</dbReference>
<dbReference type="InterPro" id="IPR021109">
    <property type="entry name" value="Peptidase_aspartic_dom_sf"/>
</dbReference>
<sequence>MPDNPLNPSYYGQAREFCAQNSDWVIYRRRLDNYFLVNSITDDNKKRAILLNALDEEAYKLIYNLSLPRLPEEKTYKELTEIFNKHYKVVETPFVARAKFFAAFKNHHESVNEWAARIRSLALNCEFQENVIDMMLRDRFIVGFEKGQVQAKLLKEKTTCTFAEAIEVALAETAATETQDFREVQTKMEPGVHHVTSSGKQRHTSTPSTSSAQMSKTGDRGKCACCGRKNHPTKMCRFREFVCNVKGHLAPMCPRKKDNKPNTGKCKQKHVQNFIECDDLFAITECKQGKNPFSINIQIDNKYYTFELDTGAGISAMSEQFWRENFSHYNLSPANKNLNVYTGDPMPTLGCCKLKICYNNVSQFLNIYVIKNGGPPILGRDFMYLYNFNVSQFHFASESSNIDKLLSKYKNHITISPYFAQSNGAAENAVKNIKNALKHVLGRNKNIDVATALNNFLFDYRNSRHSTTGVSPAMLMFGRDLRTRFSSLKPEVNETVKNKNKKRQKKYYGGKARQFEVGDKVIVKDYRVPNKISWIPAVIDKKIGKCTYIVRVPELKVTWKRHTNQIIKSNVQSSTKNVIPINSNED</sequence>
<accession>A0AAV8Y3B2</accession>
<feature type="domain" description="Integrase catalytic" evidence="6">
    <location>
        <begin position="314"/>
        <end position="480"/>
    </location>
</feature>
<dbReference type="InterPro" id="IPR036397">
    <property type="entry name" value="RNaseH_sf"/>
</dbReference>
<evidence type="ECO:0000256" key="4">
    <source>
        <dbReference type="ARBA" id="ARBA00022759"/>
    </source>
</evidence>
<feature type="compositionally biased region" description="Polar residues" evidence="5">
    <location>
        <begin position="195"/>
        <end position="216"/>
    </location>
</feature>
<evidence type="ECO:0000256" key="5">
    <source>
        <dbReference type="SAM" id="MobiDB-lite"/>
    </source>
</evidence>
<evidence type="ECO:0000259" key="6">
    <source>
        <dbReference type="PROSITE" id="PS50994"/>
    </source>
</evidence>
<feature type="region of interest" description="Disordered" evidence="5">
    <location>
        <begin position="187"/>
        <end position="220"/>
    </location>
</feature>
<keyword evidence="4" id="KW-0255">Endonuclease</keyword>
<dbReference type="PANTHER" id="PTHR37984:SF5">
    <property type="entry name" value="PROTEIN NYNRIN-LIKE"/>
    <property type="match status" value="1"/>
</dbReference>